<evidence type="ECO:0000313" key="3">
    <source>
        <dbReference type="EMBL" id="TFC95642.1"/>
    </source>
</evidence>
<reference evidence="3 4" key="1">
    <citation type="submission" date="2019-03" db="EMBL/GenBank/DDBJ databases">
        <title>Genomics of glacier-inhabiting Cryobacterium strains.</title>
        <authorList>
            <person name="Liu Q."/>
            <person name="Xin Y.-H."/>
        </authorList>
    </citation>
    <scope>NUCLEOTIDE SEQUENCE [LARGE SCALE GENOMIC DNA]</scope>
    <source>
        <strain evidence="3 4">TMT4-23</strain>
    </source>
</reference>
<dbReference type="Proteomes" id="UP000298355">
    <property type="component" value="Unassembled WGS sequence"/>
</dbReference>
<dbReference type="NCBIfam" id="TIGR03083">
    <property type="entry name" value="maleylpyruvate isomerase family mycothiol-dependent enzyme"/>
    <property type="match status" value="1"/>
</dbReference>
<feature type="domain" description="MDMPI C-terminal" evidence="1">
    <location>
        <begin position="164"/>
        <end position="241"/>
    </location>
</feature>
<dbReference type="RefSeq" id="WP_134364443.1">
    <property type="nucleotide sequence ID" value="NZ_SOGJ01000033.1"/>
</dbReference>
<dbReference type="GO" id="GO:0016853">
    <property type="term" value="F:isomerase activity"/>
    <property type="evidence" value="ECO:0007669"/>
    <property type="project" value="UniProtKB-KW"/>
</dbReference>
<dbReference type="Gene3D" id="1.20.120.450">
    <property type="entry name" value="dinb family like domain"/>
    <property type="match status" value="1"/>
</dbReference>
<proteinExistence type="predicted"/>
<feature type="domain" description="Mycothiol-dependent maleylpyruvate isomerase metal-binding" evidence="2">
    <location>
        <begin position="21"/>
        <end position="156"/>
    </location>
</feature>
<dbReference type="SUPFAM" id="SSF109854">
    <property type="entry name" value="DinB/YfiT-like putative metalloenzymes"/>
    <property type="match status" value="1"/>
</dbReference>
<dbReference type="Pfam" id="PF11716">
    <property type="entry name" value="MDMPI_N"/>
    <property type="match status" value="1"/>
</dbReference>
<evidence type="ECO:0000259" key="2">
    <source>
        <dbReference type="Pfam" id="PF11716"/>
    </source>
</evidence>
<dbReference type="InterPro" id="IPR010872">
    <property type="entry name" value="MDMPI_C-term_domain"/>
</dbReference>
<dbReference type="Pfam" id="PF07398">
    <property type="entry name" value="MDMPI_C"/>
    <property type="match status" value="1"/>
</dbReference>
<evidence type="ECO:0000313" key="4">
    <source>
        <dbReference type="Proteomes" id="UP000298355"/>
    </source>
</evidence>
<dbReference type="EMBL" id="SOGJ01000033">
    <property type="protein sequence ID" value="TFC95642.1"/>
    <property type="molecule type" value="Genomic_DNA"/>
</dbReference>
<protein>
    <submittedName>
        <fullName evidence="3">Maleylpyruvate isomerase family mycothiol-dependent enzyme</fullName>
    </submittedName>
</protein>
<accession>A0ABY2IVW1</accession>
<dbReference type="InterPro" id="IPR024344">
    <property type="entry name" value="MDMPI_metal-binding"/>
</dbReference>
<dbReference type="InterPro" id="IPR034660">
    <property type="entry name" value="DinB/YfiT-like"/>
</dbReference>
<keyword evidence="4" id="KW-1185">Reference proteome</keyword>
<dbReference type="InterPro" id="IPR036527">
    <property type="entry name" value="SCP2_sterol-bd_dom_sf"/>
</dbReference>
<dbReference type="SUPFAM" id="SSF55718">
    <property type="entry name" value="SCP-like"/>
    <property type="match status" value="1"/>
</dbReference>
<evidence type="ECO:0000259" key="1">
    <source>
        <dbReference type="Pfam" id="PF07398"/>
    </source>
</evidence>
<gene>
    <name evidence="3" type="ORF">E3O65_14505</name>
</gene>
<comment type="caution">
    <text evidence="3">The sequence shown here is derived from an EMBL/GenBank/DDBJ whole genome shotgun (WGS) entry which is preliminary data.</text>
</comment>
<name>A0ABY2IVW1_9MICO</name>
<dbReference type="Gene3D" id="3.30.1050.20">
    <property type="match status" value="1"/>
</dbReference>
<sequence length="243" mass="26327">MITPREAFDVSTRQSTLALARRGTEFFDRELHALTDDELDGDSLLPGWARRQVVAHVASNARALGRLAQWADTGIETVMYASLEARNAEIAAGSILSPDALRESWAGSAADLDHRWQSLPVNRWSASVRNGQGATIPLRDSIWMRAREVWIHAVDLNHGADFEDLPGEVLTRLLRDIVEVWTARGDAGYRLTATDSANESYGSATAVAHVTGSLAELAAWAAGRGSNGVVSSTGETPVAPRWL</sequence>
<organism evidence="3 4">
    <name type="scientific">Cryobacterium breve</name>
    <dbReference type="NCBI Taxonomy" id="1259258"/>
    <lineage>
        <taxon>Bacteria</taxon>
        <taxon>Bacillati</taxon>
        <taxon>Actinomycetota</taxon>
        <taxon>Actinomycetes</taxon>
        <taxon>Micrococcales</taxon>
        <taxon>Microbacteriaceae</taxon>
        <taxon>Cryobacterium</taxon>
    </lineage>
</organism>
<dbReference type="InterPro" id="IPR017517">
    <property type="entry name" value="Maleyloyr_isom"/>
</dbReference>
<keyword evidence="3" id="KW-0413">Isomerase</keyword>